<evidence type="ECO:0000313" key="3">
    <source>
        <dbReference type="Proteomes" id="UP001596060"/>
    </source>
</evidence>
<dbReference type="InterPro" id="IPR045792">
    <property type="entry name" value="DUF6036"/>
</dbReference>
<evidence type="ECO:0000259" key="1">
    <source>
        <dbReference type="Pfam" id="PF19502"/>
    </source>
</evidence>
<feature type="domain" description="DUF6036" evidence="1">
    <location>
        <begin position="8"/>
        <end position="160"/>
    </location>
</feature>
<keyword evidence="3" id="KW-1185">Reference proteome</keyword>
<proteinExistence type="predicted"/>
<reference evidence="3" key="1">
    <citation type="journal article" date="2019" name="Int. J. Syst. Evol. Microbiol.">
        <title>The Global Catalogue of Microorganisms (GCM) 10K type strain sequencing project: providing services to taxonomists for standard genome sequencing and annotation.</title>
        <authorList>
            <consortium name="The Broad Institute Genomics Platform"/>
            <consortium name="The Broad Institute Genome Sequencing Center for Infectious Disease"/>
            <person name="Wu L."/>
            <person name="Ma J."/>
        </authorList>
    </citation>
    <scope>NUCLEOTIDE SEQUENCE [LARGE SCALE GENOMIC DNA]</scope>
    <source>
        <strain evidence="3">CCUG 43117</strain>
    </source>
</reference>
<dbReference type="Proteomes" id="UP001596060">
    <property type="component" value="Unassembled WGS sequence"/>
</dbReference>
<dbReference type="Pfam" id="PF19502">
    <property type="entry name" value="DUF6036"/>
    <property type="match status" value="1"/>
</dbReference>
<gene>
    <name evidence="2" type="ORF">ACFPN9_15400</name>
</gene>
<dbReference type="EMBL" id="JBHSLU010000047">
    <property type="protein sequence ID" value="MFC5506642.1"/>
    <property type="molecule type" value="Genomic_DNA"/>
</dbReference>
<accession>A0ABW0P4N6</accession>
<name>A0ABW0P4N6_9HYPH</name>
<organism evidence="2 3">
    <name type="scientific">Bosea massiliensis</name>
    <dbReference type="NCBI Taxonomy" id="151419"/>
    <lineage>
        <taxon>Bacteria</taxon>
        <taxon>Pseudomonadati</taxon>
        <taxon>Pseudomonadota</taxon>
        <taxon>Alphaproteobacteria</taxon>
        <taxon>Hyphomicrobiales</taxon>
        <taxon>Boseaceae</taxon>
        <taxon>Bosea</taxon>
    </lineage>
</organism>
<protein>
    <submittedName>
        <fullName evidence="2">DUF6036 family nucleotidyltransferase</fullName>
    </submittedName>
</protein>
<dbReference type="RefSeq" id="WP_377817232.1">
    <property type="nucleotide sequence ID" value="NZ_JBHSLU010000047.1"/>
</dbReference>
<sequence>MAMNRAKLDRLLKAAAHRSKQNRFVLVGSAAVLGRGKNIPADMLQTNEIDIYAPDAEDIEGVSEDLSAFLGDGTAFADANQCHVDGVSPKTSRMPSDWLSRTVEYTSSGCPGVAAIVPDLNDIAIAKMIAWRDKDKIWLAAGARHMLVDAATMHSRIDNLPEAFTSDIPRCELERRLDDIERFTGRPGKAARVHEILAISKIGPGQDDGFVRVQWGDRDDPTDAERQSALLTYPALSRDLAIKEWRLRDFAGVELWEANGRPGKGPDRSTSTKGWIELRIRRDITD</sequence>
<evidence type="ECO:0000313" key="2">
    <source>
        <dbReference type="EMBL" id="MFC5506642.1"/>
    </source>
</evidence>
<comment type="caution">
    <text evidence="2">The sequence shown here is derived from an EMBL/GenBank/DDBJ whole genome shotgun (WGS) entry which is preliminary data.</text>
</comment>